<gene>
    <name evidence="2" type="ORF">SEMRO_218_G090010.1</name>
</gene>
<dbReference type="OrthoDB" id="1689567at2759"/>
<dbReference type="EMBL" id="CAICTM010000217">
    <property type="protein sequence ID" value="CAB9505076.1"/>
    <property type="molecule type" value="Genomic_DNA"/>
</dbReference>
<evidence type="ECO:0000313" key="3">
    <source>
        <dbReference type="Proteomes" id="UP001153069"/>
    </source>
</evidence>
<name>A0A9N8H8I5_9STRA</name>
<accession>A0A9N8H8I5</accession>
<dbReference type="Proteomes" id="UP001153069">
    <property type="component" value="Unassembled WGS sequence"/>
</dbReference>
<organism evidence="2 3">
    <name type="scientific">Seminavis robusta</name>
    <dbReference type="NCBI Taxonomy" id="568900"/>
    <lineage>
        <taxon>Eukaryota</taxon>
        <taxon>Sar</taxon>
        <taxon>Stramenopiles</taxon>
        <taxon>Ochrophyta</taxon>
        <taxon>Bacillariophyta</taxon>
        <taxon>Bacillariophyceae</taxon>
        <taxon>Bacillariophycidae</taxon>
        <taxon>Naviculales</taxon>
        <taxon>Naviculaceae</taxon>
        <taxon>Seminavis</taxon>
    </lineage>
</organism>
<proteinExistence type="predicted"/>
<reference evidence="2" key="1">
    <citation type="submission" date="2020-06" db="EMBL/GenBank/DDBJ databases">
        <authorList>
            <consortium name="Plant Systems Biology data submission"/>
        </authorList>
    </citation>
    <scope>NUCLEOTIDE SEQUENCE</scope>
    <source>
        <strain evidence="2">D6</strain>
    </source>
</reference>
<dbReference type="AlphaFoldDB" id="A0A9N8H8I5"/>
<evidence type="ECO:0000256" key="1">
    <source>
        <dbReference type="SAM" id="MobiDB-lite"/>
    </source>
</evidence>
<protein>
    <submittedName>
        <fullName evidence="2">Uncharacterized protein</fullName>
    </submittedName>
</protein>
<evidence type="ECO:0000313" key="2">
    <source>
        <dbReference type="EMBL" id="CAB9505076.1"/>
    </source>
</evidence>
<comment type="caution">
    <text evidence="2">The sequence shown here is derived from an EMBL/GenBank/DDBJ whole genome shotgun (WGS) entry which is preliminary data.</text>
</comment>
<feature type="region of interest" description="Disordered" evidence="1">
    <location>
        <begin position="80"/>
        <end position="103"/>
    </location>
</feature>
<keyword evidence="3" id="KW-1185">Reference proteome</keyword>
<sequence length="103" mass="11042">MFSYTDTAQHETESEDWNHFQRKYGHEGKATKHLSNLTGGSGHGTKKQAFVAGNPKAKNGGILKTLESASALLVQAVSGSTRRSKLTKPGANKGHFLKGSDLC</sequence>